<dbReference type="Pfam" id="PF00359">
    <property type="entry name" value="PTS_EIIA_2"/>
    <property type="match status" value="1"/>
</dbReference>
<dbReference type="InterPro" id="IPR016152">
    <property type="entry name" value="PTrfase/Anion_transptr"/>
</dbReference>
<evidence type="ECO:0000256" key="2">
    <source>
        <dbReference type="ARBA" id="ARBA00022448"/>
    </source>
</evidence>
<evidence type="ECO:0000313" key="12">
    <source>
        <dbReference type="EMBL" id="VYT30643.1"/>
    </source>
</evidence>
<keyword evidence="3" id="KW-0963">Cytoplasm</keyword>
<keyword evidence="5 12" id="KW-0808">Transferase</keyword>
<dbReference type="Gene3D" id="3.40.930.10">
    <property type="entry name" value="Mannitol-specific EII, Chain A"/>
    <property type="match status" value="1"/>
</dbReference>
<sequence length="138" mass="15728">MICAEILEEVSEYTQAIRKSCEILERYGMVTGEYYRGIIDNIGEYGGYFYLGEGVCMPHAKPETGVLSTGLCIIKLNTPVDFEGKKVRIFFTLAARDEAAHFVLMKQIAEICSKKQSLKKMLECRSSEEMLMMMEEEQ</sequence>
<dbReference type="GO" id="GO:0016301">
    <property type="term" value="F:kinase activity"/>
    <property type="evidence" value="ECO:0007669"/>
    <property type="project" value="UniProtKB-KW"/>
</dbReference>
<proteinExistence type="predicted"/>
<name>A0A6N2VM08_9FIRM</name>
<keyword evidence="4" id="KW-0597">Phosphoprotein</keyword>
<comment type="subcellular location">
    <subcellularLocation>
        <location evidence="1">Cytoplasm</location>
    </subcellularLocation>
</comment>
<evidence type="ECO:0000256" key="10">
    <source>
        <dbReference type="ARBA" id="ARBA00042072"/>
    </source>
</evidence>
<dbReference type="PANTHER" id="PTHR36203">
    <property type="entry name" value="ASCORBATE-SPECIFIC PTS SYSTEM EIIA COMPONENT"/>
    <property type="match status" value="1"/>
</dbReference>
<evidence type="ECO:0000256" key="3">
    <source>
        <dbReference type="ARBA" id="ARBA00022490"/>
    </source>
</evidence>
<keyword evidence="2" id="KW-0813">Transport</keyword>
<dbReference type="EMBL" id="CACRSQ010000007">
    <property type="protein sequence ID" value="VYT30643.1"/>
    <property type="molecule type" value="Genomic_DNA"/>
</dbReference>
<organism evidence="12">
    <name type="scientific">Anaerostipes caccae</name>
    <dbReference type="NCBI Taxonomy" id="105841"/>
    <lineage>
        <taxon>Bacteria</taxon>
        <taxon>Bacillati</taxon>
        <taxon>Bacillota</taxon>
        <taxon>Clostridia</taxon>
        <taxon>Lachnospirales</taxon>
        <taxon>Lachnospiraceae</taxon>
        <taxon>Anaerostipes</taxon>
    </lineage>
</organism>
<dbReference type="SUPFAM" id="SSF55804">
    <property type="entry name" value="Phoshotransferase/anion transport protein"/>
    <property type="match status" value="1"/>
</dbReference>
<comment type="function">
    <text evidence="8">The phosphoenolpyruvate-dependent sugar phosphotransferase system (sugar PTS), a major carbohydrate active transport system, catalyzes the phosphorylation of incoming sugar substrates concomitantly with their translocation across the cell membrane. The enzyme II UlaABC PTS system is involved in ascorbate transport.</text>
</comment>
<dbReference type="PROSITE" id="PS51094">
    <property type="entry name" value="PTS_EIIA_TYPE_2"/>
    <property type="match status" value="1"/>
</dbReference>
<dbReference type="RefSeq" id="WP_006567457.1">
    <property type="nucleotide sequence ID" value="NZ_BAABRZ010000002.1"/>
</dbReference>
<evidence type="ECO:0000256" key="9">
    <source>
        <dbReference type="ARBA" id="ARBA00041175"/>
    </source>
</evidence>
<evidence type="ECO:0000256" key="5">
    <source>
        <dbReference type="ARBA" id="ARBA00022679"/>
    </source>
</evidence>
<evidence type="ECO:0000256" key="7">
    <source>
        <dbReference type="ARBA" id="ARBA00022777"/>
    </source>
</evidence>
<dbReference type="PANTHER" id="PTHR36203:SF1">
    <property type="entry name" value="ASCORBATE-SPECIFIC PTS SYSTEM EIIA COMPONENT"/>
    <property type="match status" value="1"/>
</dbReference>
<dbReference type="GO" id="GO:0005737">
    <property type="term" value="C:cytoplasm"/>
    <property type="evidence" value="ECO:0007669"/>
    <property type="project" value="UniProtKB-SubCell"/>
</dbReference>
<dbReference type="InterPro" id="IPR051351">
    <property type="entry name" value="Ascorbate-PTS_EIIA_comp"/>
</dbReference>
<accession>A0A6N2VM08</accession>
<evidence type="ECO:0000256" key="8">
    <source>
        <dbReference type="ARBA" id="ARBA00037387"/>
    </source>
</evidence>
<feature type="domain" description="PTS EIIA type-2" evidence="11">
    <location>
        <begin position="1"/>
        <end position="137"/>
    </location>
</feature>
<reference evidence="12" key="1">
    <citation type="submission" date="2019-11" db="EMBL/GenBank/DDBJ databases">
        <authorList>
            <person name="Feng L."/>
        </authorList>
    </citation>
    <scope>NUCLEOTIDE SEQUENCE</scope>
    <source>
        <strain evidence="12">AcaccaeLFYP115</strain>
    </source>
</reference>
<dbReference type="AlphaFoldDB" id="A0A6N2VM08"/>
<dbReference type="InterPro" id="IPR002178">
    <property type="entry name" value="PTS_EIIA_type-2_dom"/>
</dbReference>
<evidence type="ECO:0000256" key="6">
    <source>
        <dbReference type="ARBA" id="ARBA00022683"/>
    </source>
</evidence>
<dbReference type="GO" id="GO:0009401">
    <property type="term" value="P:phosphoenolpyruvate-dependent sugar phosphotransferase system"/>
    <property type="evidence" value="ECO:0007669"/>
    <property type="project" value="UniProtKB-KW"/>
</dbReference>
<evidence type="ECO:0000259" key="11">
    <source>
        <dbReference type="PROSITE" id="PS51094"/>
    </source>
</evidence>
<keyword evidence="7" id="KW-0418">Kinase</keyword>
<keyword evidence="6" id="KW-0598">Phosphotransferase system</keyword>
<evidence type="ECO:0000256" key="4">
    <source>
        <dbReference type="ARBA" id="ARBA00022553"/>
    </source>
</evidence>
<dbReference type="GeneID" id="69469744"/>
<protein>
    <recommendedName>
        <fullName evidence="9">Ascorbate-specific PTS system EIIA component</fullName>
    </recommendedName>
    <alternativeName>
        <fullName evidence="10">Ascorbate-specific phosphotransferase enzyme IIA component</fullName>
    </alternativeName>
</protein>
<evidence type="ECO:0000256" key="1">
    <source>
        <dbReference type="ARBA" id="ARBA00004496"/>
    </source>
</evidence>
<gene>
    <name evidence="12" type="primary">ulaC_3</name>
    <name evidence="12" type="ORF">ACLFYP115_02591</name>
</gene>